<dbReference type="SUPFAM" id="SSF54637">
    <property type="entry name" value="Thioesterase/thiol ester dehydrase-isomerase"/>
    <property type="match status" value="1"/>
</dbReference>
<dbReference type="GO" id="GO:0016787">
    <property type="term" value="F:hydrolase activity"/>
    <property type="evidence" value="ECO:0007669"/>
    <property type="project" value="UniProtKB-KW"/>
</dbReference>
<evidence type="ECO:0000313" key="2">
    <source>
        <dbReference type="Proteomes" id="UP001595533"/>
    </source>
</evidence>
<keyword evidence="2" id="KW-1185">Reference proteome</keyword>
<dbReference type="InterPro" id="IPR029069">
    <property type="entry name" value="HotDog_dom_sf"/>
</dbReference>
<dbReference type="EMBL" id="JBHRTS010000007">
    <property type="protein sequence ID" value="MFC3195100.1"/>
    <property type="molecule type" value="Genomic_DNA"/>
</dbReference>
<gene>
    <name evidence="1" type="ORF">ACFODZ_12680</name>
</gene>
<comment type="caution">
    <text evidence="1">The sequence shown here is derived from an EMBL/GenBank/DDBJ whole genome shotgun (WGS) entry which is preliminary data.</text>
</comment>
<accession>A0ABV7JDZ6</accession>
<dbReference type="CDD" id="cd00586">
    <property type="entry name" value="4HBT"/>
    <property type="match status" value="1"/>
</dbReference>
<dbReference type="Proteomes" id="UP001595533">
    <property type="component" value="Unassembled WGS sequence"/>
</dbReference>
<proteinExistence type="predicted"/>
<dbReference type="PANTHER" id="PTHR31793:SF40">
    <property type="entry name" value="ACYL-COA THIOESTER HYDROLASE, YBGC_YBAW FAMILY"/>
    <property type="match status" value="1"/>
</dbReference>
<name>A0ABV7JDZ6_9GAMM</name>
<dbReference type="RefSeq" id="WP_077411807.1">
    <property type="nucleotide sequence ID" value="NZ_JBHRTS010000007.1"/>
</dbReference>
<evidence type="ECO:0000313" key="1">
    <source>
        <dbReference type="EMBL" id="MFC3195100.1"/>
    </source>
</evidence>
<dbReference type="InterPro" id="IPR050563">
    <property type="entry name" value="4-hydroxybenzoyl-CoA_TE"/>
</dbReference>
<dbReference type="EC" id="3.1.2.-" evidence="1"/>
<dbReference type="Gene3D" id="3.10.129.10">
    <property type="entry name" value="Hotdog Thioesterase"/>
    <property type="match status" value="1"/>
</dbReference>
<keyword evidence="1" id="KW-0378">Hydrolase</keyword>
<dbReference type="PANTHER" id="PTHR31793">
    <property type="entry name" value="4-HYDROXYBENZOYL-COA THIOESTERASE FAMILY MEMBER"/>
    <property type="match status" value="1"/>
</dbReference>
<protein>
    <submittedName>
        <fullName evidence="1">Acyl-CoA thioesterase</fullName>
        <ecNumber evidence="1">3.1.2.-</ecNumber>
    </submittedName>
</protein>
<sequence length="146" mass="16454">MKNRNEFDQALPVQVRLPVQWGEMDAFGHVNNTQYFKYFESARIAYFNAVGVMKDMQDKQLGPILAETSCRFKRPLVFPDDVLVGAGITEYHDYGFMMRYGIFSLGQNAVTSVGSGRIVMVDYNTGGKVKPDDELLAAIRTLESVQ</sequence>
<organism evidence="1 2">
    <name type="scientific">Marinicella sediminis</name>
    <dbReference type="NCBI Taxonomy" id="1792834"/>
    <lineage>
        <taxon>Bacteria</taxon>
        <taxon>Pseudomonadati</taxon>
        <taxon>Pseudomonadota</taxon>
        <taxon>Gammaproteobacteria</taxon>
        <taxon>Lysobacterales</taxon>
        <taxon>Marinicellaceae</taxon>
        <taxon>Marinicella</taxon>
    </lineage>
</organism>
<reference evidence="2" key="1">
    <citation type="journal article" date="2019" name="Int. J. Syst. Evol. Microbiol.">
        <title>The Global Catalogue of Microorganisms (GCM) 10K type strain sequencing project: providing services to taxonomists for standard genome sequencing and annotation.</title>
        <authorList>
            <consortium name="The Broad Institute Genomics Platform"/>
            <consortium name="The Broad Institute Genome Sequencing Center for Infectious Disease"/>
            <person name="Wu L."/>
            <person name="Ma J."/>
        </authorList>
    </citation>
    <scope>NUCLEOTIDE SEQUENCE [LARGE SCALE GENOMIC DNA]</scope>
    <source>
        <strain evidence="2">KCTC 42953</strain>
    </source>
</reference>
<dbReference type="Pfam" id="PF13279">
    <property type="entry name" value="4HBT_2"/>
    <property type="match status" value="1"/>
</dbReference>